<dbReference type="EMBL" id="QBMC01000016">
    <property type="protein sequence ID" value="PZO21884.1"/>
    <property type="molecule type" value="Genomic_DNA"/>
</dbReference>
<gene>
    <name evidence="1" type="ORF">DCF25_04255</name>
</gene>
<comment type="caution">
    <text evidence="1">The sequence shown here is derived from an EMBL/GenBank/DDBJ whole genome shotgun (WGS) entry which is preliminary data.</text>
</comment>
<name>A0A2W4UP06_9CYAN</name>
<protein>
    <submittedName>
        <fullName evidence="1">Uncharacterized protein</fullName>
    </submittedName>
</protein>
<evidence type="ECO:0000313" key="2">
    <source>
        <dbReference type="Proteomes" id="UP000249354"/>
    </source>
</evidence>
<dbReference type="Proteomes" id="UP000249354">
    <property type="component" value="Unassembled WGS sequence"/>
</dbReference>
<sequence>MASLRDVALCFFILVNGAGDRIADMGKYCLAKRLGNWISSPSVSFRNILLRPAFLRFTASWHN</sequence>
<evidence type="ECO:0000313" key="1">
    <source>
        <dbReference type="EMBL" id="PZO21884.1"/>
    </source>
</evidence>
<proteinExistence type="predicted"/>
<accession>A0A2W4UP06</accession>
<organism evidence="1 2">
    <name type="scientific">Leptolyngbya foveolarum</name>
    <dbReference type="NCBI Taxonomy" id="47253"/>
    <lineage>
        <taxon>Bacteria</taxon>
        <taxon>Bacillati</taxon>
        <taxon>Cyanobacteriota</taxon>
        <taxon>Cyanophyceae</taxon>
        <taxon>Leptolyngbyales</taxon>
        <taxon>Leptolyngbyaceae</taxon>
        <taxon>Leptolyngbya group</taxon>
        <taxon>Leptolyngbya</taxon>
    </lineage>
</organism>
<reference evidence="1 2" key="2">
    <citation type="submission" date="2018-06" db="EMBL/GenBank/DDBJ databases">
        <title>Metagenomic assembly of (sub)arctic Cyanobacteria and their associated microbiome from non-axenic cultures.</title>
        <authorList>
            <person name="Baurain D."/>
        </authorList>
    </citation>
    <scope>NUCLEOTIDE SEQUENCE [LARGE SCALE GENOMIC DNA]</scope>
    <source>
        <strain evidence="1">ULC129bin1</strain>
    </source>
</reference>
<reference evidence="2" key="1">
    <citation type="submission" date="2018-04" db="EMBL/GenBank/DDBJ databases">
        <authorList>
            <person name="Cornet L."/>
        </authorList>
    </citation>
    <scope>NUCLEOTIDE SEQUENCE [LARGE SCALE GENOMIC DNA]</scope>
</reference>
<dbReference type="AlphaFoldDB" id="A0A2W4UP06"/>